<dbReference type="SFLD" id="SFLDG01140">
    <property type="entry name" value="C2.B:_Phosphomannomutase_and_P"/>
    <property type="match status" value="1"/>
</dbReference>
<dbReference type="InterPro" id="IPR000150">
    <property type="entry name" value="Cof"/>
</dbReference>
<dbReference type="GO" id="GO:0016791">
    <property type="term" value="F:phosphatase activity"/>
    <property type="evidence" value="ECO:0007669"/>
    <property type="project" value="TreeGrafter"/>
</dbReference>
<reference evidence="1 2" key="1">
    <citation type="journal article" date="2012" name="J. Bacteriol.">
        <title>Genome Sequence of Galbibacter marinum Type Strain ck-I2-15.</title>
        <authorList>
            <person name="Lai Q."/>
            <person name="Li C."/>
            <person name="Shao Z."/>
        </authorList>
    </citation>
    <scope>NUCLEOTIDE SEQUENCE [LARGE SCALE GENOMIC DNA]</scope>
    <source>
        <strain evidence="2">ck-I2-15</strain>
    </source>
</reference>
<dbReference type="Pfam" id="PF08282">
    <property type="entry name" value="Hydrolase_3"/>
    <property type="match status" value="1"/>
</dbReference>
<dbReference type="PANTHER" id="PTHR10000:SF8">
    <property type="entry name" value="HAD SUPERFAMILY HYDROLASE-LIKE, TYPE 3"/>
    <property type="match status" value="1"/>
</dbReference>
<dbReference type="InterPro" id="IPR036412">
    <property type="entry name" value="HAD-like_sf"/>
</dbReference>
<keyword evidence="1" id="KW-0378">Hydrolase</keyword>
<gene>
    <name evidence="1" type="ORF">I215_08281</name>
</gene>
<dbReference type="AlphaFoldDB" id="K2QKK0"/>
<evidence type="ECO:0000313" key="1">
    <source>
        <dbReference type="EMBL" id="EKF55227.1"/>
    </source>
</evidence>
<dbReference type="PANTHER" id="PTHR10000">
    <property type="entry name" value="PHOSPHOSERINE PHOSPHATASE"/>
    <property type="match status" value="1"/>
</dbReference>
<dbReference type="SUPFAM" id="SSF56784">
    <property type="entry name" value="HAD-like"/>
    <property type="match status" value="1"/>
</dbReference>
<keyword evidence="2" id="KW-1185">Reference proteome</keyword>
<dbReference type="InterPro" id="IPR006379">
    <property type="entry name" value="HAD-SF_hydro_IIB"/>
</dbReference>
<dbReference type="EMBL" id="AMSG01000009">
    <property type="protein sequence ID" value="EKF55227.1"/>
    <property type="molecule type" value="Genomic_DNA"/>
</dbReference>
<dbReference type="GO" id="GO:0005829">
    <property type="term" value="C:cytosol"/>
    <property type="evidence" value="ECO:0007669"/>
    <property type="project" value="TreeGrafter"/>
</dbReference>
<proteinExistence type="predicted"/>
<comment type="caution">
    <text evidence="1">The sequence shown here is derived from an EMBL/GenBank/DDBJ whole genome shotgun (WGS) entry which is preliminary data.</text>
</comment>
<accession>K2QKK0</accession>
<dbReference type="Proteomes" id="UP000007364">
    <property type="component" value="Unassembled WGS sequence"/>
</dbReference>
<evidence type="ECO:0000313" key="2">
    <source>
        <dbReference type="Proteomes" id="UP000007364"/>
    </source>
</evidence>
<protein>
    <submittedName>
        <fullName evidence="1">Cof family hydrolase</fullName>
    </submittedName>
</protein>
<dbReference type="InterPro" id="IPR023214">
    <property type="entry name" value="HAD_sf"/>
</dbReference>
<name>K2QKK0_9FLAO</name>
<dbReference type="GO" id="GO:0000287">
    <property type="term" value="F:magnesium ion binding"/>
    <property type="evidence" value="ECO:0007669"/>
    <property type="project" value="TreeGrafter"/>
</dbReference>
<dbReference type="RefSeq" id="WP_008991511.1">
    <property type="nucleotide sequence ID" value="NZ_AMSG01000009.1"/>
</dbReference>
<dbReference type="OrthoDB" id="9814970at2"/>
<dbReference type="CDD" id="cd07516">
    <property type="entry name" value="HAD_Pase"/>
    <property type="match status" value="1"/>
</dbReference>
<dbReference type="STRING" id="555500.I215_08281"/>
<sequence>MYKIAFTDIDGTLLGPDRELTPATIAAVIKIKDEIPFILVSSRMPRQMYHLQNDLQGLELPLIAYNGGYISHKKEGLFSVEIPIDILQNIVDYNESDPKNKVHLSLFHADNWYVEEMDYWAKREESNTKASPEVKSNREVLELWKSTNLGAHKIMCMGDQEKIQGLYNYLEEIFSDQLHLYRSKDTYIEIANKEVSKLTGIKEVLNKCYPDITLSETVAFGDNYNDIEMLQGVGLGVAVANAREEVKKVADQITKHHKEDGVAISLQSIF</sequence>
<dbReference type="NCBIfam" id="TIGR01484">
    <property type="entry name" value="HAD-SF-IIB"/>
    <property type="match status" value="1"/>
</dbReference>
<dbReference type="Gene3D" id="3.40.50.1000">
    <property type="entry name" value="HAD superfamily/HAD-like"/>
    <property type="match status" value="1"/>
</dbReference>
<dbReference type="NCBIfam" id="TIGR00099">
    <property type="entry name" value="Cof-subfamily"/>
    <property type="match status" value="1"/>
</dbReference>
<dbReference type="SFLD" id="SFLDS00003">
    <property type="entry name" value="Haloacid_Dehalogenase"/>
    <property type="match status" value="1"/>
</dbReference>
<dbReference type="Gene3D" id="3.30.1240.10">
    <property type="match status" value="1"/>
</dbReference>
<organism evidence="1 2">
    <name type="scientific">Galbibacter marinus</name>
    <dbReference type="NCBI Taxonomy" id="555500"/>
    <lineage>
        <taxon>Bacteria</taxon>
        <taxon>Pseudomonadati</taxon>
        <taxon>Bacteroidota</taxon>
        <taxon>Flavobacteriia</taxon>
        <taxon>Flavobacteriales</taxon>
        <taxon>Flavobacteriaceae</taxon>
        <taxon>Galbibacter</taxon>
    </lineage>
</organism>
<dbReference type="eggNOG" id="COG0561">
    <property type="taxonomic scope" value="Bacteria"/>
</dbReference>